<name>B1VKJ7_CRYJA</name>
<evidence type="ECO:0000256" key="1">
    <source>
        <dbReference type="RuleBase" id="RU364085"/>
    </source>
</evidence>
<feature type="region of interest" description="Disordered" evidence="3">
    <location>
        <begin position="1702"/>
        <end position="1747"/>
    </location>
</feature>
<dbReference type="SUPFAM" id="SSF58113">
    <property type="entry name" value="Apolipoprotein A-I"/>
    <property type="match status" value="1"/>
</dbReference>
<dbReference type="KEGG" id="cjf:6166564"/>
<feature type="transmembrane region" description="Helical" evidence="1">
    <location>
        <begin position="121"/>
        <end position="138"/>
    </location>
</feature>
<evidence type="ECO:0000313" key="5">
    <source>
        <dbReference type="EMBL" id="BAH73415.1"/>
    </source>
</evidence>
<dbReference type="GeneID" id="6166564"/>
<feature type="compositionally biased region" description="Basic and acidic residues" evidence="3">
    <location>
        <begin position="1733"/>
        <end position="1744"/>
    </location>
</feature>
<evidence type="ECO:0000313" key="4">
    <source>
        <dbReference type="EMBL" id="BAG16708.1"/>
    </source>
</evidence>
<keyword evidence="2" id="KW-0175">Coiled coil</keyword>
<dbReference type="InterPro" id="IPR008896">
    <property type="entry name" value="TIC214"/>
</dbReference>
<dbReference type="GO" id="GO:0015031">
    <property type="term" value="P:protein transport"/>
    <property type="evidence" value="ECO:0007669"/>
    <property type="project" value="UniProtKB-KW"/>
</dbReference>
<keyword evidence="1" id="KW-0812">Transmembrane</keyword>
<organism evidence="4">
    <name type="scientific">Cryptomeria japonica</name>
    <name type="common">Japanese cedar</name>
    <name type="synonym">Cupressus japonica</name>
    <dbReference type="NCBI Taxonomy" id="3369"/>
    <lineage>
        <taxon>Eukaryota</taxon>
        <taxon>Viridiplantae</taxon>
        <taxon>Streptophyta</taxon>
        <taxon>Embryophyta</taxon>
        <taxon>Tracheophyta</taxon>
        <taxon>Spermatophyta</taxon>
        <taxon>Pinopsida</taxon>
        <taxon>Pinidae</taxon>
        <taxon>Conifers II</taxon>
        <taxon>Cupressales</taxon>
        <taxon>Cupressaceae</taxon>
        <taxon>Cryptomeria</taxon>
    </lineage>
</organism>
<comment type="similarity">
    <text evidence="1">Belongs to the TIC214 family.</text>
</comment>
<feature type="transmembrane region" description="Helical" evidence="1">
    <location>
        <begin position="61"/>
        <end position="85"/>
    </location>
</feature>
<dbReference type="OrthoDB" id="1938219at2759"/>
<feature type="transmembrane region" description="Helical" evidence="1">
    <location>
        <begin position="91"/>
        <end position="109"/>
    </location>
</feature>
<dbReference type="EMBL" id="AP010967">
    <property type="protein sequence ID" value="BAH73415.1"/>
    <property type="molecule type" value="Genomic_DNA"/>
</dbReference>
<feature type="transmembrane region" description="Helical" evidence="1">
    <location>
        <begin position="200"/>
        <end position="219"/>
    </location>
</feature>
<comment type="subunit">
    <text evidence="1">Part of the Tic complex.</text>
</comment>
<feature type="coiled-coil region" evidence="2">
    <location>
        <begin position="240"/>
        <end position="267"/>
    </location>
</feature>
<accession>B1VKJ7</accession>
<comment type="subcellular location">
    <subcellularLocation>
        <location evidence="1">Plastid</location>
        <location evidence="1">Chloroplast inner membrane</location>
    </subcellularLocation>
</comment>
<dbReference type="RefSeq" id="YP_001806710.1">
    <property type="nucleotide sequence ID" value="NC_010548.1"/>
</dbReference>
<comment type="function">
    <text evidence="1">Involved in protein precursor import into chloroplasts. May be part of an intermediate translocation complex acting as a protein-conducting channel at the inner envelope.</text>
</comment>
<keyword evidence="1" id="KW-0472">Membrane</keyword>
<gene>
    <name evidence="4" type="primary">ycf1</name>
    <name evidence="1" type="synonym">TIC214</name>
</gene>
<feature type="compositionally biased region" description="Basic and acidic residues" evidence="3">
    <location>
        <begin position="1601"/>
        <end position="1626"/>
    </location>
</feature>
<reference evidence="5" key="2">
    <citation type="journal article" date="2009" name="Curr. Genet.">
        <title>A frameshift mutation of the chloroplast matK coding region is associated with chlorophyll deficiency in the Cryptomeria japonica virescent mutant Wogon-Sugi.</title>
        <authorList>
            <person name="Hirao T."/>
            <person name="Watanabe A."/>
            <person name="Kurita M."/>
            <person name="Kondo T."/>
            <person name="Takata K."/>
        </authorList>
    </citation>
    <scope>NUCLEOTIDE SEQUENCE</scope>
</reference>
<dbReference type="Pfam" id="PF05758">
    <property type="entry name" value="Ycf1"/>
    <property type="match status" value="2"/>
</dbReference>
<proteinExistence type="inferred from homology"/>
<evidence type="ECO:0000256" key="3">
    <source>
        <dbReference type="SAM" id="MobiDB-lite"/>
    </source>
</evidence>
<dbReference type="GO" id="GO:0009706">
    <property type="term" value="C:chloroplast inner membrane"/>
    <property type="evidence" value="ECO:0007669"/>
    <property type="project" value="UniProtKB-SubCell"/>
</dbReference>
<dbReference type="EMBL" id="AP009377">
    <property type="protein sequence ID" value="BAG16708.1"/>
    <property type="molecule type" value="Genomic_DNA"/>
</dbReference>
<dbReference type="PANTHER" id="PTHR33163:SF40">
    <property type="entry name" value="PROTEIN TIC 214"/>
    <property type="match status" value="1"/>
</dbReference>
<sequence>MIAFLLPWIQRSIPIVLFGVYYGFLSTLPIGPAQMYYLRSLLIKDKILDTNGDKSIPTGKLILSGSFLGQVIIFSSIYLCPIYSFVLKPHAMTLMFVPVFLFLFIRILFSNVLFPWMNNPVIEFFLGIALQLLNPALFGKSVYPRLINIMLFRYSGSLLFLMSTAAGWLTGQILFVKITNLFCLRVEGDSPLKLGKRRQLFAFTFQVIFFGYFMLACYGKNPSLFVTKYVDNRAFLQGPLEEFEESSQELDQKKKAYKDDYKQKTSKKKKKIKATVSLSSISRKMVRVLSLKELSKETDADLALSNILIKTWPLLFFDYNRFNVPTRYVGVGNFILRGPVKSQVAEYFFDACLSDGHQRLSFTAPPSISFFAKMVNLGDQSLDRNQDHLFEWVSKKGEKKSFLALELEDRVRALSNGSPLVDVIEKKIRFSRTKDGNYLPEIHDPLLSGPFRGSVNQFKSPWMLPPDDSTEQLQKNAHDSTNQLDRISLIRPENKEKIVQLRNEKIKIISKWWLDKIRIFLLEEQEKRKFLDDASLANLLSRFEAVYPKDSVEYVLKTLAPAPLTRRIEKEIASCNKKIFIQYLLQIFLETTGTKSELLVSVLPTEQALLYERFFLMSSDELPNSEVSIDTKKIPQEISDKDLPSKKSNAKKKNKKKLDQDFQDFFDFYALYLKFMELKKKAIVNDYEPRIRDFNRCIVPKWPSTIISGIYDTMCVKDCLETRPKKARHLIVIKPFEKIKELELEDEQKKSEQGILKGFSQWFKDENQQSEEQEQIPEQEIANEAEDEAEEDLVTKDIHVFSYPYEGDFRRFLVKGAVRSQRRKVSVVNNWIPRPQSSLFERLKEMMQKPRRKPNPKREIKKDITISRLVRYFDKYLDRKQKREENRRRQIQQGFDWELLHYLRAGVLFTHTYLRKRLYFPSLIIAKNFARVLLFQAPEWERDWSNLNREFYIKCNYDGYELTDIDVPKDWMKDYLKEGIQIKIVYPFRLRPWYESTPQSTDADNRTTSFLSMYGTENELPFGNPTKVPSFWRPIGECILNSTSHRTKAIIERIHPIIERIKPILQWIELLYSERVKIKINIRPDTGTENIQTNDEPPVMIRTTPTSNIKFSLEIMEDPLEPFSMQIQDLDLADPDNWTITIHERIKQMNEEYLLNRDIHNKLRADFENRMNQPSPDIKSRLKKGLIRIKIFGSIFQNKSVRFIRKKMPYFMKVFHLRAKLTLIDLKISILTLIESNLEFYVQLSRNIEAIQKRFTPNRNINPSIKKKETPKISQAYIFHKIWQQVISMKGSYAKDLLKSRASSPFIKQNVKDFLDSQGLLNCNDPRELTAKDWKQWLKWCAGYRIMPQKNKKIISSRFGWNDFASFLGEKQFACFLRRLKNRIKLHRYHLFAYSYLDHSKEDNHGPAIQYIPEPDYQAITNFQQRKNPGYSKKKRKKNFDSSKKNNSDSSTTRKNSYYKFHFWLFPDIRKKAKNASNLDDLFPPDIIRKHIKHMWEFREIQIAQDFDVDAYVMESLRKREDEKRNKLAELQKIKEERRQRKQERQKTKEQRLQKLELATTPEEVKNLKRAFKLEDEQKRLERMQELKKRFQEHKKAIKARQLERQAEKRRQEKEKKEKKELRKKLRQDSKLAKKINEFIVRDFRNIYHRKRNYEKINTEKEKLRIAIKKIILKRDAKKNSQGDKKGWDELKLKLDSGFDNKNKKVGVTSETKNGPKGANKQEIKHPRGRKRFEKEEGKEENPQRLKKKTDKLPYREMAKNIRVWKTKYKLEKLPLAPWLSKGRNASRFLDKKKLGNEAAVAQLTTPYLENGELDLDLLETILYLKSCFQDNKNDFLRIFADERRRSIPLVPGYFNDRFLIYKIASLFLKLKKKRINVNLFDRSQRRRKTIEDVNEKISSSFIFEDILLPKRRREFRILNLLNLETPIDQSIGLNSKAILNDEGLIEKDEPLCIDTRAKIRRFLWPRYRVEDLICMNRFWWNTSNGSRSVMLRVRMYPKIDHWEHMQNSFYFIKQSFVSIREILQDLANRTKSLLGTKRSPVFGQNEPLNQAEMQKKNNFCSISASFPSGRSPRNELLTKMIKLISSFREKLRKFLTESRDSLPKLISSFREKLRKFLTESRDSLPKLISSFREKLRKFLTESRDSLPKLISSFREKLRKFLTESRDSLPKLISSFREKLRKFLTESRDSLPKLISSFREKLRKFLTESRDSLLKNGIIRKNLRKFLTKLKNYLSKKKWVRTVCSKITTELEETIRYLDKYEPTRWQKIKNFVKSWWMAYSIGGVLVPLGKDYGLYFGIPDWLKFKLYHLASKIAFIAKDCFKLAFYSIFYYFFRR</sequence>
<feature type="region of interest" description="Disordered" evidence="3">
    <location>
        <begin position="1534"/>
        <end position="1554"/>
    </location>
</feature>
<keyword evidence="1" id="KW-1133">Transmembrane helix</keyword>
<keyword evidence="1" id="KW-0653">Protein transport</keyword>
<dbReference type="Gene3D" id="1.20.5.1230">
    <property type="entry name" value="Apolipoprotein A-I"/>
    <property type="match status" value="1"/>
</dbReference>
<feature type="region of interest" description="Disordered" evidence="3">
    <location>
        <begin position="1592"/>
        <end position="1626"/>
    </location>
</feature>
<geneLocation type="chloroplast" evidence="4"/>
<dbReference type="PANTHER" id="PTHR33163">
    <property type="entry name" value="PROTEIN TIC 214-RELATED"/>
    <property type="match status" value="1"/>
</dbReference>
<keyword evidence="1" id="KW-0813">Transport</keyword>
<feature type="transmembrane region" description="Helical" evidence="1">
    <location>
        <begin position="12"/>
        <end position="38"/>
    </location>
</feature>
<protein>
    <recommendedName>
        <fullName evidence="1">Protein TIC 214</fullName>
    </recommendedName>
    <alternativeName>
        <fullName evidence="1">Translocon at the inner envelope membrane of chloroplasts 214</fullName>
    </alternativeName>
</protein>
<keyword evidence="1 4" id="KW-0150">Chloroplast</keyword>
<feature type="transmembrane region" description="Helical" evidence="1">
    <location>
        <begin position="158"/>
        <end position="179"/>
    </location>
</feature>
<evidence type="ECO:0000256" key="2">
    <source>
        <dbReference type="SAM" id="Coils"/>
    </source>
</evidence>
<reference evidence="4" key="1">
    <citation type="journal article" date="2008" name="BMC Plant Biol.">
        <title>Complete nucleotide sequence of the Cryptomeria japonica D. Don. chloroplast genome and comparative chloroplast genomics: diversified genomic structure of coniferous species.</title>
        <authorList>
            <person name="Hirao T."/>
            <person name="Watanabe A."/>
            <person name="Kurita M."/>
            <person name="Kondo T."/>
            <person name="Takata K."/>
        </authorList>
    </citation>
    <scope>NUCLEOTIDE SEQUENCE [LARGE SCALE GENOMIC DNA]</scope>
</reference>
<feature type="region of interest" description="Disordered" evidence="3">
    <location>
        <begin position="1425"/>
        <end position="1453"/>
    </location>
</feature>
<keyword evidence="1 4" id="KW-0934">Plastid</keyword>
<keyword evidence="1" id="KW-1001">Plastid inner membrane</keyword>